<keyword evidence="2" id="KW-0560">Oxidoreductase</keyword>
<evidence type="ECO:0000256" key="1">
    <source>
        <dbReference type="ARBA" id="ARBA00006484"/>
    </source>
</evidence>
<dbReference type="Gene3D" id="3.40.50.720">
    <property type="entry name" value="NAD(P)-binding Rossmann-like Domain"/>
    <property type="match status" value="1"/>
</dbReference>
<evidence type="ECO:0000313" key="4">
    <source>
        <dbReference type="EMBL" id="PWN06429.1"/>
    </source>
</evidence>
<name>A0A316TSV9_9BACT</name>
<dbReference type="CDD" id="cd05233">
    <property type="entry name" value="SDR_c"/>
    <property type="match status" value="1"/>
</dbReference>
<comment type="similarity">
    <text evidence="1 3">Belongs to the short-chain dehydrogenases/reductases (SDR) family.</text>
</comment>
<evidence type="ECO:0000256" key="3">
    <source>
        <dbReference type="RuleBase" id="RU000363"/>
    </source>
</evidence>
<organism evidence="4 5">
    <name type="scientific">Rhodohalobacter mucosus</name>
    <dbReference type="NCBI Taxonomy" id="2079485"/>
    <lineage>
        <taxon>Bacteria</taxon>
        <taxon>Pseudomonadati</taxon>
        <taxon>Balneolota</taxon>
        <taxon>Balneolia</taxon>
        <taxon>Balneolales</taxon>
        <taxon>Balneolaceae</taxon>
        <taxon>Rhodohalobacter</taxon>
    </lineage>
</organism>
<reference evidence="4 5" key="1">
    <citation type="submission" date="2018-05" db="EMBL/GenBank/DDBJ databases">
        <title>Rhodohalobacter halophilus gen. nov., sp. nov., a moderately halophilic member of the family Balneolaceae.</title>
        <authorList>
            <person name="Liu Z.-W."/>
        </authorList>
    </citation>
    <scope>NUCLEOTIDE SEQUENCE [LARGE SCALE GENOMIC DNA]</scope>
    <source>
        <strain evidence="4 5">8A47</strain>
    </source>
</reference>
<dbReference type="EMBL" id="QGGB01000006">
    <property type="protein sequence ID" value="PWN06429.1"/>
    <property type="molecule type" value="Genomic_DNA"/>
</dbReference>
<keyword evidence="5" id="KW-1185">Reference proteome</keyword>
<accession>A0A316TSV9</accession>
<dbReference type="SUPFAM" id="SSF51735">
    <property type="entry name" value="NAD(P)-binding Rossmann-fold domains"/>
    <property type="match status" value="1"/>
</dbReference>
<dbReference type="Pfam" id="PF00106">
    <property type="entry name" value="adh_short"/>
    <property type="match status" value="1"/>
</dbReference>
<dbReference type="PANTHER" id="PTHR44196">
    <property type="entry name" value="DEHYDROGENASE/REDUCTASE SDR FAMILY MEMBER 7B"/>
    <property type="match status" value="1"/>
</dbReference>
<dbReference type="PIRSF" id="PIRSF000126">
    <property type="entry name" value="11-beta-HSD1"/>
    <property type="match status" value="1"/>
</dbReference>
<gene>
    <name evidence="4" type="ORF">DDZ15_07840</name>
</gene>
<dbReference type="PRINTS" id="PR00080">
    <property type="entry name" value="SDRFAMILY"/>
</dbReference>
<dbReference type="PRINTS" id="PR00081">
    <property type="entry name" value="GDHRDH"/>
</dbReference>
<proteinExistence type="inferred from homology"/>
<dbReference type="Proteomes" id="UP000245533">
    <property type="component" value="Unassembled WGS sequence"/>
</dbReference>
<dbReference type="GO" id="GO:0016020">
    <property type="term" value="C:membrane"/>
    <property type="evidence" value="ECO:0007669"/>
    <property type="project" value="TreeGrafter"/>
</dbReference>
<protein>
    <submittedName>
        <fullName evidence="4">Short-chain dehydrogenase</fullName>
    </submittedName>
</protein>
<evidence type="ECO:0000256" key="2">
    <source>
        <dbReference type="ARBA" id="ARBA00023002"/>
    </source>
</evidence>
<evidence type="ECO:0000313" key="5">
    <source>
        <dbReference type="Proteomes" id="UP000245533"/>
    </source>
</evidence>
<dbReference type="GO" id="GO:0016491">
    <property type="term" value="F:oxidoreductase activity"/>
    <property type="evidence" value="ECO:0007669"/>
    <property type="project" value="UniProtKB-KW"/>
</dbReference>
<sequence>MKETALITGASSGIGMELARVFAREGYNLLITARREEKLRELANHLEEAFRINVICLAADLSTPESPREVYDFAVSNNLNVTVLINNAGIGDYGFFHRSDWDKTATMIDLNMRSLTHLTRLFLPDLISKQRSYIMNVASTAAFQPGPLMSVYYASKQYVLAFGEAIDNELNHTGVHVTTLCPGPVKTEFQDTANMQKSKLVDRIPMAEAEDVAEYGYKAMMKGKRVAIHGFQNKISSVIVRWLPRRLVTWSVRKLQERTP</sequence>
<dbReference type="PANTHER" id="PTHR44196:SF2">
    <property type="entry name" value="SHORT-CHAIN DEHYDROGENASE-RELATED"/>
    <property type="match status" value="1"/>
</dbReference>
<dbReference type="InterPro" id="IPR002347">
    <property type="entry name" value="SDR_fam"/>
</dbReference>
<dbReference type="AlphaFoldDB" id="A0A316TSV9"/>
<dbReference type="RefSeq" id="WP_109646542.1">
    <property type="nucleotide sequence ID" value="NZ_QGGB01000006.1"/>
</dbReference>
<dbReference type="OrthoDB" id="9808814at2"/>
<comment type="caution">
    <text evidence="4">The sequence shown here is derived from an EMBL/GenBank/DDBJ whole genome shotgun (WGS) entry which is preliminary data.</text>
</comment>
<dbReference type="InterPro" id="IPR036291">
    <property type="entry name" value="NAD(P)-bd_dom_sf"/>
</dbReference>